<accession>A0A3D9Q977</accession>
<gene>
    <name evidence="2" type="ORF">A8990_15211</name>
</gene>
<keyword evidence="1" id="KW-0812">Transmembrane</keyword>
<dbReference type="AlphaFoldDB" id="A0A3D9Q977"/>
<keyword evidence="3" id="KW-1185">Reference proteome</keyword>
<reference evidence="2 3" key="1">
    <citation type="submission" date="2018-08" db="EMBL/GenBank/DDBJ databases">
        <title>Genomic Encyclopedia of Type Strains, Phase III (KMG-III): the genomes of soil and plant-associated and newly described type strains.</title>
        <authorList>
            <person name="Whitman W."/>
        </authorList>
    </citation>
    <scope>NUCLEOTIDE SEQUENCE [LARGE SCALE GENOMIC DNA]</scope>
    <source>
        <strain evidence="2 3">CGMCC 1.10966</strain>
    </source>
</reference>
<dbReference type="RefSeq" id="WP_245996265.1">
    <property type="nucleotide sequence ID" value="NZ_QTTN01000052.1"/>
</dbReference>
<keyword evidence="1" id="KW-0472">Membrane</keyword>
<dbReference type="EMBL" id="QTTN01000052">
    <property type="protein sequence ID" value="REE57566.1"/>
    <property type="molecule type" value="Genomic_DNA"/>
</dbReference>
<proteinExistence type="predicted"/>
<feature type="transmembrane region" description="Helical" evidence="1">
    <location>
        <begin position="9"/>
        <end position="31"/>
    </location>
</feature>
<sequence length="143" mass="16178">MRKSIVIKLFLMTASLCTVVIAGLFIVQSVFFKQIYVQQKVGSVQKTLSAASHEDGNAKDAMTAFRNEQLFYQKYNTWTARLDSLGNLKYTDDFEVVARLDNTADTLALSGKPIHIPLYTVMEVEQLSEANPLQPDFFIKHCH</sequence>
<dbReference type="Proteomes" id="UP000256304">
    <property type="component" value="Unassembled WGS sequence"/>
</dbReference>
<comment type="caution">
    <text evidence="2">The sequence shown here is derived from an EMBL/GenBank/DDBJ whole genome shotgun (WGS) entry which is preliminary data.</text>
</comment>
<organism evidence="2 3">
    <name type="scientific">Paenibacillus taihuensis</name>
    <dbReference type="NCBI Taxonomy" id="1156355"/>
    <lineage>
        <taxon>Bacteria</taxon>
        <taxon>Bacillati</taxon>
        <taxon>Bacillota</taxon>
        <taxon>Bacilli</taxon>
        <taxon>Bacillales</taxon>
        <taxon>Paenibacillaceae</taxon>
        <taxon>Paenibacillus</taxon>
    </lineage>
</organism>
<keyword evidence="1" id="KW-1133">Transmembrane helix</keyword>
<protein>
    <submittedName>
        <fullName evidence="2">Uncharacterized protein</fullName>
    </submittedName>
</protein>
<evidence type="ECO:0000313" key="2">
    <source>
        <dbReference type="EMBL" id="REE57566.1"/>
    </source>
</evidence>
<evidence type="ECO:0000313" key="3">
    <source>
        <dbReference type="Proteomes" id="UP000256304"/>
    </source>
</evidence>
<evidence type="ECO:0000256" key="1">
    <source>
        <dbReference type="SAM" id="Phobius"/>
    </source>
</evidence>
<name>A0A3D9Q977_9BACL</name>